<keyword evidence="1" id="KW-0732">Signal</keyword>
<name>A0A511N3B1_DEIC1</name>
<dbReference type="Proteomes" id="UP000321306">
    <property type="component" value="Unassembled WGS sequence"/>
</dbReference>
<dbReference type="InterPro" id="IPR001846">
    <property type="entry name" value="VWF_type-D"/>
</dbReference>
<organism evidence="3 4">
    <name type="scientific">Deinococcus cellulosilyticus (strain DSM 18568 / NBRC 106333 / KACC 11606 / 5516J-15)</name>
    <dbReference type="NCBI Taxonomy" id="1223518"/>
    <lineage>
        <taxon>Bacteria</taxon>
        <taxon>Thermotogati</taxon>
        <taxon>Deinococcota</taxon>
        <taxon>Deinococci</taxon>
        <taxon>Deinococcales</taxon>
        <taxon>Deinococcaceae</taxon>
        <taxon>Deinococcus</taxon>
    </lineage>
</organism>
<dbReference type="PROSITE" id="PS51233">
    <property type="entry name" value="VWFD"/>
    <property type="match status" value="1"/>
</dbReference>
<dbReference type="InterPro" id="IPR051495">
    <property type="entry name" value="Epithelial_Barrier/Signaling"/>
</dbReference>
<dbReference type="OrthoDB" id="53254at2"/>
<sequence length="337" mass="36151">MVRAAGWFAVLVGMLVACNSAPTPPTGGVFDGLECGKVRNASGDIVGTTRDNDCGGGINDPHYTTFDGLYYDFMGVGEFVFARLKDTPDLQVQTRMSPVGDLSVASLNTAVAAQVGPDRVMVALLKTGKTEVRVNGTIKTLLAPLKLAGGGEVKRFPSGDVMVTWPNTSTTSNQDRLYIEIPGNYLNVYLQVYKSHYNKLEGLLGDADGLPTNDLRVAAGSALDTTQVTFDQMYQDFAGSWRITDPAKSLFTYDSGQGPSTFNDAGKPTQFITVSDLTTEQKDRGVLECASVKGQVHENWYNACVLDVGLSGDTSFVKGLSSNLKLMDVTGKVQIKK</sequence>
<dbReference type="PANTHER" id="PTHR13802:SF65">
    <property type="entry name" value="NIDOGEN"/>
    <property type="match status" value="1"/>
</dbReference>
<dbReference type="PANTHER" id="PTHR13802">
    <property type="entry name" value="MUCIN 4-RELATED"/>
    <property type="match status" value="1"/>
</dbReference>
<keyword evidence="4" id="KW-1185">Reference proteome</keyword>
<protein>
    <recommendedName>
        <fullName evidence="2">VWFD domain-containing protein</fullName>
    </recommendedName>
</protein>
<dbReference type="AlphaFoldDB" id="A0A511N3B1"/>
<dbReference type="SMART" id="SM00216">
    <property type="entry name" value="VWD"/>
    <property type="match status" value="1"/>
</dbReference>
<accession>A0A511N3B1</accession>
<evidence type="ECO:0000256" key="1">
    <source>
        <dbReference type="SAM" id="SignalP"/>
    </source>
</evidence>
<feature type="chain" id="PRO_5021898179" description="VWFD domain-containing protein" evidence="1">
    <location>
        <begin position="20"/>
        <end position="337"/>
    </location>
</feature>
<feature type="signal peptide" evidence="1">
    <location>
        <begin position="1"/>
        <end position="19"/>
    </location>
</feature>
<dbReference type="EMBL" id="BJXB01000013">
    <property type="protein sequence ID" value="GEM47349.1"/>
    <property type="molecule type" value="Genomic_DNA"/>
</dbReference>
<evidence type="ECO:0000313" key="4">
    <source>
        <dbReference type="Proteomes" id="UP000321306"/>
    </source>
</evidence>
<evidence type="ECO:0000313" key="3">
    <source>
        <dbReference type="EMBL" id="GEM47349.1"/>
    </source>
</evidence>
<comment type="caution">
    <text evidence="3">The sequence shown here is derived from an EMBL/GenBank/DDBJ whole genome shotgun (WGS) entry which is preliminary data.</text>
</comment>
<reference evidence="3 4" key="1">
    <citation type="submission" date="2019-07" db="EMBL/GenBank/DDBJ databases">
        <title>Whole genome shotgun sequence of Deinococcus cellulosilyticus NBRC 106333.</title>
        <authorList>
            <person name="Hosoyama A."/>
            <person name="Uohara A."/>
            <person name="Ohji S."/>
            <person name="Ichikawa N."/>
        </authorList>
    </citation>
    <scope>NUCLEOTIDE SEQUENCE [LARGE SCALE GENOMIC DNA]</scope>
    <source>
        <strain evidence="3 4">NBRC 106333</strain>
    </source>
</reference>
<evidence type="ECO:0000259" key="2">
    <source>
        <dbReference type="PROSITE" id="PS51233"/>
    </source>
</evidence>
<proteinExistence type="predicted"/>
<feature type="domain" description="VWFD" evidence="2">
    <location>
        <begin position="53"/>
        <end position="250"/>
    </location>
</feature>
<dbReference type="PROSITE" id="PS51257">
    <property type="entry name" value="PROKAR_LIPOPROTEIN"/>
    <property type="match status" value="1"/>
</dbReference>
<gene>
    <name evidence="3" type="ORF">DC3_29840</name>
</gene>
<dbReference type="Pfam" id="PF00094">
    <property type="entry name" value="VWD"/>
    <property type="match status" value="1"/>
</dbReference>
<dbReference type="RefSeq" id="WP_146885529.1">
    <property type="nucleotide sequence ID" value="NZ_BJXB01000013.1"/>
</dbReference>